<dbReference type="PANTHER" id="PTHR42803">
    <property type="entry name" value="ACYL-COA DEHYDROGENASE"/>
    <property type="match status" value="1"/>
</dbReference>
<evidence type="ECO:0000259" key="14">
    <source>
        <dbReference type="Pfam" id="PF12806"/>
    </source>
</evidence>
<evidence type="ECO:0000313" key="16">
    <source>
        <dbReference type="Proteomes" id="UP000634004"/>
    </source>
</evidence>
<evidence type="ECO:0000259" key="13">
    <source>
        <dbReference type="Pfam" id="PF02771"/>
    </source>
</evidence>
<dbReference type="Gene3D" id="2.40.110.10">
    <property type="entry name" value="Butyryl-CoA Dehydrogenase, subunit A, domain 2"/>
    <property type="match status" value="1"/>
</dbReference>
<keyword evidence="5 10" id="KW-0560">Oxidoreductase</keyword>
<dbReference type="Pfam" id="PF00441">
    <property type="entry name" value="Acyl-CoA_dh_1"/>
    <property type="match status" value="1"/>
</dbReference>
<dbReference type="PANTHER" id="PTHR42803:SF1">
    <property type="entry name" value="BROAD-SPECIFICITY LINEAR ACYL-COA DEHYDROGENASE FADE5"/>
    <property type="match status" value="1"/>
</dbReference>
<keyword evidence="4 10" id="KW-0274">FAD</keyword>
<dbReference type="InterPro" id="IPR046373">
    <property type="entry name" value="Acyl-CoA_Oxase/DH_mid-dom_sf"/>
</dbReference>
<dbReference type="EC" id="1.3.99.41" evidence="8"/>
<dbReference type="EMBL" id="BMZH01000008">
    <property type="protein sequence ID" value="GHA97517.1"/>
    <property type="molecule type" value="Genomic_DNA"/>
</dbReference>
<dbReference type="InterPro" id="IPR052166">
    <property type="entry name" value="Diverse_Acyl-CoA_DH"/>
</dbReference>
<comment type="function">
    <text evidence="7">Involved in the assimilation of dimethylsulphoniopropionate (DMSP), an important compound in the fixation of carbon in marine phytoplankton, by mediating the conversion of 3-(methylthio)propanoyl-CoA (MMPA-CoA) to 3-(methylthio)acryloyl-CoA (MTA-CoA).</text>
</comment>
<dbReference type="RefSeq" id="WP_189498107.1">
    <property type="nucleotide sequence ID" value="NZ_BMZH01000008.1"/>
</dbReference>
<reference evidence="15" key="2">
    <citation type="submission" date="2020-09" db="EMBL/GenBank/DDBJ databases">
        <authorList>
            <person name="Sun Q."/>
            <person name="Kim S."/>
        </authorList>
    </citation>
    <scope>NUCLEOTIDE SEQUENCE</scope>
    <source>
        <strain evidence="15">KCTC 32513</strain>
    </source>
</reference>
<comment type="similarity">
    <text evidence="2 10">Belongs to the acyl-CoA dehydrogenase family.</text>
</comment>
<dbReference type="InterPro" id="IPR013786">
    <property type="entry name" value="AcylCoA_DH/ox_N"/>
</dbReference>
<evidence type="ECO:0000256" key="6">
    <source>
        <dbReference type="ARBA" id="ARBA00051388"/>
    </source>
</evidence>
<evidence type="ECO:0000256" key="7">
    <source>
        <dbReference type="ARBA" id="ARBA00058683"/>
    </source>
</evidence>
<evidence type="ECO:0000256" key="4">
    <source>
        <dbReference type="ARBA" id="ARBA00022827"/>
    </source>
</evidence>
<dbReference type="Pfam" id="PF02771">
    <property type="entry name" value="Acyl-CoA_dh_N"/>
    <property type="match status" value="1"/>
</dbReference>
<reference evidence="15" key="1">
    <citation type="journal article" date="2014" name="Int. J. Syst. Evol. Microbiol.">
        <title>Complete genome sequence of Corynebacterium casei LMG S-19264T (=DSM 44701T), isolated from a smear-ripened cheese.</title>
        <authorList>
            <consortium name="US DOE Joint Genome Institute (JGI-PGF)"/>
            <person name="Walter F."/>
            <person name="Albersmeier A."/>
            <person name="Kalinowski J."/>
            <person name="Ruckert C."/>
        </authorList>
    </citation>
    <scope>NUCLEOTIDE SEQUENCE</scope>
    <source>
        <strain evidence="15">KCTC 32513</strain>
    </source>
</reference>
<sequence>MSFTPPVNAIGYLLRHGVDLDAIGQTGSFEDTPPDLLDAILGGAADFARDVFAPINWDGDQNPATLEDGNVTASPGFKSAYKQFVDGAWQTVALPAEIGGMGLPSTVSVATNEMLYAANMALGLCPMLTSSAIKAIDAHASDALKTTYLPKMLAGEWTGAMCLTEPQAGSDLGPVRSKAVDNGDGTYAISGQKIYITWGDHDCADNIIHLVLARLPDSPAGSRGISLFICPKYLVNEDGSLGDRNDFQPIGLEHKLGIHGSPTCTMEFSGATGYLVGEVNRGLASMFIMMNEARLFVGVQGVAIGERAYQAALQYAHDRVQGVPPGQEAGAPIIDHPDVRRMLIDMKAKLMGARSICLATAEAGDLGNHAREGLLTPIAKAYGSDTGVDVSSVAVQIHGGMGFVEETGAAQHYRDSRIAPIYEGTNGIQAMDLIGRKLRRDGGEAMRDLIAELRDGVKTVQGASGQGGVDLSVCAAAMEQGLETLTTATDIILSATDVDALGVATTYLELCAKVISGSLLARTVARGVVAGDEQSAAMASLARYHALRIMPTAGGLLISIRAGADPIYDFPRDQLADL</sequence>
<dbReference type="InterPro" id="IPR025878">
    <property type="entry name" value="Acyl-CoA_dh-like_C_dom"/>
</dbReference>
<dbReference type="InterPro" id="IPR009100">
    <property type="entry name" value="AcylCoA_DH/oxidase_NM_dom_sf"/>
</dbReference>
<organism evidence="15 16">
    <name type="scientific">Algimonas arctica</name>
    <dbReference type="NCBI Taxonomy" id="1479486"/>
    <lineage>
        <taxon>Bacteria</taxon>
        <taxon>Pseudomonadati</taxon>
        <taxon>Pseudomonadota</taxon>
        <taxon>Alphaproteobacteria</taxon>
        <taxon>Maricaulales</taxon>
        <taxon>Robiginitomaculaceae</taxon>
        <taxon>Algimonas</taxon>
    </lineage>
</organism>
<keyword evidence="3 10" id="KW-0285">Flavoprotein</keyword>
<evidence type="ECO:0000256" key="1">
    <source>
        <dbReference type="ARBA" id="ARBA00001974"/>
    </source>
</evidence>
<dbReference type="InterPro" id="IPR037069">
    <property type="entry name" value="AcylCoA_DH/ox_N_sf"/>
</dbReference>
<comment type="cofactor">
    <cofactor evidence="1 10">
        <name>FAD</name>
        <dbReference type="ChEBI" id="CHEBI:57692"/>
    </cofactor>
</comment>
<feature type="domain" description="Acetyl-CoA dehydrogenase-like C-terminal" evidence="14">
    <location>
        <begin position="459"/>
        <end position="570"/>
    </location>
</feature>
<dbReference type="Pfam" id="PF12806">
    <property type="entry name" value="Acyl-CoA_dh_C"/>
    <property type="match status" value="1"/>
</dbReference>
<keyword evidence="16" id="KW-1185">Reference proteome</keyword>
<name>A0A8J3CT13_9PROT</name>
<evidence type="ECO:0000259" key="12">
    <source>
        <dbReference type="Pfam" id="PF02770"/>
    </source>
</evidence>
<feature type="domain" description="Acyl-CoA oxidase/dehydrogenase middle" evidence="12">
    <location>
        <begin position="160"/>
        <end position="269"/>
    </location>
</feature>
<dbReference type="GO" id="GO:0016627">
    <property type="term" value="F:oxidoreductase activity, acting on the CH-CH group of donors"/>
    <property type="evidence" value="ECO:0007669"/>
    <property type="project" value="InterPro"/>
</dbReference>
<accession>A0A8J3CT13</accession>
<evidence type="ECO:0000256" key="5">
    <source>
        <dbReference type="ARBA" id="ARBA00023002"/>
    </source>
</evidence>
<dbReference type="InterPro" id="IPR009075">
    <property type="entry name" value="AcylCo_DH/oxidase_C"/>
</dbReference>
<dbReference type="Pfam" id="PF02770">
    <property type="entry name" value="Acyl-CoA_dh_M"/>
    <property type="match status" value="1"/>
</dbReference>
<dbReference type="FunFam" id="2.40.110.10:FF:000031">
    <property type="entry name" value="Acyl-CoA dehydrogenase, putative"/>
    <property type="match status" value="1"/>
</dbReference>
<dbReference type="AlphaFoldDB" id="A0A8J3CT13"/>
<dbReference type="Gene3D" id="1.20.140.10">
    <property type="entry name" value="Butyryl-CoA Dehydrogenase, subunit A, domain 3"/>
    <property type="match status" value="1"/>
</dbReference>
<comment type="caution">
    <text evidence="15">The sequence shown here is derived from an EMBL/GenBank/DDBJ whole genome shotgun (WGS) entry which is preliminary data.</text>
</comment>
<dbReference type="GO" id="GO:0050660">
    <property type="term" value="F:flavin adenine dinucleotide binding"/>
    <property type="evidence" value="ECO:0007669"/>
    <property type="project" value="InterPro"/>
</dbReference>
<evidence type="ECO:0000256" key="8">
    <source>
        <dbReference type="ARBA" id="ARBA00066694"/>
    </source>
</evidence>
<dbReference type="SUPFAM" id="SSF47203">
    <property type="entry name" value="Acyl-CoA dehydrogenase C-terminal domain-like"/>
    <property type="match status" value="1"/>
</dbReference>
<proteinExistence type="inferred from homology"/>
<evidence type="ECO:0000256" key="2">
    <source>
        <dbReference type="ARBA" id="ARBA00009347"/>
    </source>
</evidence>
<dbReference type="SUPFAM" id="SSF56645">
    <property type="entry name" value="Acyl-CoA dehydrogenase NM domain-like"/>
    <property type="match status" value="1"/>
</dbReference>
<dbReference type="InterPro" id="IPR036250">
    <property type="entry name" value="AcylCo_DH-like_C"/>
</dbReference>
<gene>
    <name evidence="15" type="ORF">GCM10009069_20500</name>
</gene>
<feature type="domain" description="Acyl-CoA dehydrogenase/oxidase C-terminal" evidence="11">
    <location>
        <begin position="280"/>
        <end position="433"/>
    </location>
</feature>
<feature type="domain" description="Acyl-CoA dehydrogenase/oxidase N-terminal" evidence="13">
    <location>
        <begin position="79"/>
        <end position="156"/>
    </location>
</feature>
<dbReference type="InterPro" id="IPR006091">
    <property type="entry name" value="Acyl-CoA_Oxase/DH_mid-dom"/>
</dbReference>
<comment type="catalytic activity">
    <reaction evidence="6">
        <text>3-(methylsulfanyl)propanoyl-CoA + oxidized [electron-transfer flavoprotein] + H(+) = 3-(methylsulfanyl)acryloyl-CoA + reduced [electron-transfer flavoprotein]</text>
        <dbReference type="Rhea" id="RHEA:52612"/>
        <dbReference type="Rhea" id="RHEA-COMP:10685"/>
        <dbReference type="Rhea" id="RHEA-COMP:10686"/>
        <dbReference type="ChEBI" id="CHEBI:15378"/>
        <dbReference type="ChEBI" id="CHEBI:57692"/>
        <dbReference type="ChEBI" id="CHEBI:58307"/>
        <dbReference type="ChEBI" id="CHEBI:82815"/>
        <dbReference type="ChEBI" id="CHEBI:84994"/>
        <dbReference type="EC" id="1.3.99.41"/>
    </reaction>
    <physiologicalReaction direction="left-to-right" evidence="6">
        <dbReference type="Rhea" id="RHEA:52613"/>
    </physiologicalReaction>
</comment>
<dbReference type="Proteomes" id="UP000634004">
    <property type="component" value="Unassembled WGS sequence"/>
</dbReference>
<evidence type="ECO:0000256" key="9">
    <source>
        <dbReference type="ARBA" id="ARBA00069043"/>
    </source>
</evidence>
<protein>
    <recommendedName>
        <fullName evidence="9">3-methylmercaptopropionyl-CoA dehydrogenase</fullName>
        <ecNumber evidence="8">1.3.99.41</ecNumber>
    </recommendedName>
</protein>
<evidence type="ECO:0000256" key="3">
    <source>
        <dbReference type="ARBA" id="ARBA00022630"/>
    </source>
</evidence>
<dbReference type="Gene3D" id="1.10.540.10">
    <property type="entry name" value="Acyl-CoA dehydrogenase/oxidase, N-terminal domain"/>
    <property type="match status" value="1"/>
</dbReference>
<evidence type="ECO:0000259" key="11">
    <source>
        <dbReference type="Pfam" id="PF00441"/>
    </source>
</evidence>
<evidence type="ECO:0000256" key="10">
    <source>
        <dbReference type="RuleBase" id="RU362125"/>
    </source>
</evidence>
<evidence type="ECO:0000313" key="15">
    <source>
        <dbReference type="EMBL" id="GHA97517.1"/>
    </source>
</evidence>